<dbReference type="Proteomes" id="UP000243499">
    <property type="component" value="Chromosome 6"/>
</dbReference>
<dbReference type="Gramene" id="PAN35270">
    <property type="protein sequence ID" value="PAN35270"/>
    <property type="gene ID" value="PAHAL_6G223400"/>
</dbReference>
<evidence type="ECO:0000313" key="2">
    <source>
        <dbReference type="EMBL" id="PAN35270.2"/>
    </source>
</evidence>
<feature type="region of interest" description="Disordered" evidence="1">
    <location>
        <begin position="1"/>
        <end position="82"/>
    </location>
</feature>
<name>A0A2S3I2D3_9POAL</name>
<evidence type="ECO:0000256" key="1">
    <source>
        <dbReference type="SAM" id="MobiDB-lite"/>
    </source>
</evidence>
<organism evidence="2">
    <name type="scientific">Panicum hallii</name>
    <dbReference type="NCBI Taxonomy" id="206008"/>
    <lineage>
        <taxon>Eukaryota</taxon>
        <taxon>Viridiplantae</taxon>
        <taxon>Streptophyta</taxon>
        <taxon>Embryophyta</taxon>
        <taxon>Tracheophyta</taxon>
        <taxon>Spermatophyta</taxon>
        <taxon>Magnoliopsida</taxon>
        <taxon>Liliopsida</taxon>
        <taxon>Poales</taxon>
        <taxon>Poaceae</taxon>
        <taxon>PACMAD clade</taxon>
        <taxon>Panicoideae</taxon>
        <taxon>Panicodae</taxon>
        <taxon>Paniceae</taxon>
        <taxon>Panicinae</taxon>
        <taxon>Panicum</taxon>
        <taxon>Panicum sect. Panicum</taxon>
    </lineage>
</organism>
<feature type="compositionally biased region" description="Basic residues" evidence="1">
    <location>
        <begin position="50"/>
        <end position="64"/>
    </location>
</feature>
<proteinExistence type="predicted"/>
<reference evidence="2" key="1">
    <citation type="submission" date="2018-04" db="EMBL/GenBank/DDBJ databases">
        <title>WGS assembly of Panicum hallii.</title>
        <authorList>
            <person name="Lovell J."/>
            <person name="Jenkins J."/>
            <person name="Lowry D."/>
            <person name="Mamidi S."/>
            <person name="Sreedasyam A."/>
            <person name="Weng X."/>
            <person name="Barry K."/>
            <person name="Bonette J."/>
            <person name="Campitelli B."/>
            <person name="Daum C."/>
            <person name="Gordon S."/>
            <person name="Gould B."/>
            <person name="Lipzen A."/>
            <person name="Macqueen A."/>
            <person name="Palacio-Mejia J."/>
            <person name="Plott C."/>
            <person name="Shakirov E."/>
            <person name="Shu S."/>
            <person name="Yoshinaga Y."/>
            <person name="Zane M."/>
            <person name="Rokhsar D."/>
            <person name="Grimwood J."/>
            <person name="Schmutz J."/>
            <person name="Juenger T."/>
        </authorList>
    </citation>
    <scope>NUCLEOTIDE SEQUENCE [LARGE SCALE GENOMIC DNA]</scope>
    <source>
        <strain evidence="2">FIL2</strain>
    </source>
</reference>
<dbReference type="EMBL" id="CM008051">
    <property type="protein sequence ID" value="PAN35270.2"/>
    <property type="molecule type" value="Genomic_DNA"/>
</dbReference>
<sequence length="113" mass="12068">MGVQEPPRPSSRSGVGSFPRAAPASGTMNRHDPRRRSPQTATVAAASIRSRLRRRIRAHARRRLRGDSPNPSGSSRPLPCRPTISTRPGAFVLVWIPTCSASCSLGSKSAGVN</sequence>
<gene>
    <name evidence="2" type="ORF">PAHAL_6G223400</name>
</gene>
<accession>A0A2S3I2D3</accession>
<protein>
    <submittedName>
        <fullName evidence="2">Uncharacterized protein</fullName>
    </submittedName>
</protein>
<feature type="compositionally biased region" description="Low complexity" evidence="1">
    <location>
        <begin position="10"/>
        <end position="20"/>
    </location>
</feature>
<dbReference type="AlphaFoldDB" id="A0A2S3I2D3"/>